<gene>
    <name evidence="1" type="ordered locus">TPEGAU_0705a</name>
</gene>
<accession>A0AAU8PS59</accession>
<name>A0AAU8PS59_TREPG</name>
<proteinExistence type="predicted"/>
<protein>
    <submittedName>
        <fullName evidence="1">Uncharacterized protein</fullName>
    </submittedName>
</protein>
<reference evidence="2" key="1">
    <citation type="journal article" date="2012" name="PLoS Negl. Trop. Dis.">
        <title>Whole genome sequences of three Treponema pallidum ssp. pertenue strains: yaws and syphilis treponemes differ in less than 0.2% of the genome sequence.</title>
        <authorList>
            <person name="Cejkova D."/>
            <person name="Zobanikova M."/>
            <person name="Chen L."/>
            <person name="Pospisilova P."/>
            <person name="Strouhal M."/>
            <person name="Qin X."/>
            <person name="Mikalova L."/>
            <person name="Norris S.J."/>
            <person name="Muzny D.M."/>
            <person name="Gibbs R.A."/>
            <person name="Fulton L.L."/>
            <person name="Sodergren E."/>
            <person name="Weinstock G.M."/>
            <person name="Smajs D."/>
        </authorList>
    </citation>
    <scope>NUCLEOTIDE SEQUENCE [LARGE SCALE GENOMIC DNA]</scope>
    <source>
        <strain evidence="2">Gauthier</strain>
    </source>
</reference>
<evidence type="ECO:0000313" key="2">
    <source>
        <dbReference type="Proteomes" id="UP000008192"/>
    </source>
</evidence>
<dbReference type="EMBL" id="CP002376">
    <property type="protein sequence ID" value="AEZ59967.1"/>
    <property type="molecule type" value="Genomic_DNA"/>
</dbReference>
<organism evidence="1 2">
    <name type="scientific">Treponema pallidum subsp. pertenue (strain Gauthier)</name>
    <dbReference type="NCBI Taxonomy" id="491080"/>
    <lineage>
        <taxon>Bacteria</taxon>
        <taxon>Pseudomonadati</taxon>
        <taxon>Spirochaetota</taxon>
        <taxon>Spirochaetia</taxon>
        <taxon>Spirochaetales</taxon>
        <taxon>Treponemataceae</taxon>
        <taxon>Treponema</taxon>
    </lineage>
</organism>
<dbReference type="Proteomes" id="UP000008192">
    <property type="component" value="Chromosome"/>
</dbReference>
<dbReference type="KEGG" id="tpg:TPEGAU_0705a"/>
<sequence length="57" mass="5867">MHRAVCAVDGLVPLALKFSPFCVPLLAHASRLLPVSGVAVRSVGGGSCALWVLACLH</sequence>
<evidence type="ECO:0000313" key="1">
    <source>
        <dbReference type="EMBL" id="AEZ59967.1"/>
    </source>
</evidence>
<dbReference type="AlphaFoldDB" id="A0AAU8PS59"/>